<dbReference type="EMBL" id="JACHBQ010000001">
    <property type="protein sequence ID" value="MBB5643631.1"/>
    <property type="molecule type" value="Genomic_DNA"/>
</dbReference>
<organism evidence="3 4">
    <name type="scientific">Cryobacterium roopkundense</name>
    <dbReference type="NCBI Taxonomy" id="1001240"/>
    <lineage>
        <taxon>Bacteria</taxon>
        <taxon>Bacillati</taxon>
        <taxon>Actinomycetota</taxon>
        <taxon>Actinomycetes</taxon>
        <taxon>Micrococcales</taxon>
        <taxon>Microbacteriaceae</taxon>
        <taxon>Cryobacterium</taxon>
    </lineage>
</organism>
<dbReference type="AlphaFoldDB" id="A0A7W9A0I3"/>
<dbReference type="OrthoDB" id="4978280at2"/>
<evidence type="ECO:0000256" key="1">
    <source>
        <dbReference type="SAM" id="MobiDB-lite"/>
    </source>
</evidence>
<feature type="compositionally biased region" description="Basic residues" evidence="1">
    <location>
        <begin position="9"/>
        <end position="26"/>
    </location>
</feature>
<sequence length="226" mass="22432">MAGSGTGVRGRHARARARRARSGRRRGTRLRALLAGGLVLGIGATVTVASWNDSEYASATFTSSVFDTESSVQGAAYADNVSAPGPVVTFSGAGLSPGVSRYLSVNIRSKTNSVAGAAVLSGAVVTGTDAATLGSALRYRVVRGDTACTAAAFTAAATYVVGTPTVSRVLTGAQEPGVSNLLAAAPSTGPGAATGFCFEVTLPAGADNALQGKAAGATWLFTATSE</sequence>
<name>A0A7W9A0I3_9MICO</name>
<gene>
    <name evidence="2" type="ORF">BJ997_000002</name>
    <name evidence="3" type="ORF">BJ997_004179</name>
</gene>
<evidence type="ECO:0000313" key="3">
    <source>
        <dbReference type="EMBL" id="MBB5643631.1"/>
    </source>
</evidence>
<feature type="region of interest" description="Disordered" evidence="1">
    <location>
        <begin position="1"/>
        <end position="26"/>
    </location>
</feature>
<protein>
    <submittedName>
        <fullName evidence="3">Putative ribosomally synthesized peptide with SipW-like signal peptide</fullName>
    </submittedName>
</protein>
<dbReference type="RefSeq" id="WP_052542358.1">
    <property type="nucleotide sequence ID" value="NZ_JACHBQ010000001.1"/>
</dbReference>
<proteinExistence type="predicted"/>
<evidence type="ECO:0000313" key="2">
    <source>
        <dbReference type="EMBL" id="MBB5639454.1"/>
    </source>
</evidence>
<accession>A0A7W9A0I3</accession>
<dbReference type="Proteomes" id="UP000561726">
    <property type="component" value="Unassembled WGS sequence"/>
</dbReference>
<dbReference type="InterPro" id="IPR023833">
    <property type="entry name" value="Signal_pept_SipW-depend-type"/>
</dbReference>
<dbReference type="NCBIfam" id="TIGR04088">
    <property type="entry name" value="cognate_SipW"/>
    <property type="match status" value="1"/>
</dbReference>
<evidence type="ECO:0000313" key="4">
    <source>
        <dbReference type="Proteomes" id="UP000561726"/>
    </source>
</evidence>
<reference evidence="3 4" key="1">
    <citation type="submission" date="2020-08" db="EMBL/GenBank/DDBJ databases">
        <title>Sequencing the genomes of 1000 actinobacteria strains.</title>
        <authorList>
            <person name="Klenk H.-P."/>
        </authorList>
    </citation>
    <scope>NUCLEOTIDE SEQUENCE [LARGE SCALE GENOMIC DNA]</scope>
    <source>
        <strain evidence="3 4">DSM 21065</strain>
    </source>
</reference>
<dbReference type="EMBL" id="JACHBQ010000001">
    <property type="protein sequence ID" value="MBB5639454.1"/>
    <property type="molecule type" value="Genomic_DNA"/>
</dbReference>
<comment type="caution">
    <text evidence="3">The sequence shown here is derived from an EMBL/GenBank/DDBJ whole genome shotgun (WGS) entry which is preliminary data.</text>
</comment>